<evidence type="ECO:0000256" key="4">
    <source>
        <dbReference type="ARBA" id="ARBA00022840"/>
    </source>
</evidence>
<comment type="subcellular location">
    <subcellularLocation>
        <location evidence="1">Membrane</location>
        <topology evidence="1">Multi-pass membrane protein</topology>
    </subcellularLocation>
</comment>
<protein>
    <recommendedName>
        <fullName evidence="9">Cation-transporting P-type ATPase N-terminal domain-containing protein</fullName>
    </recommendedName>
</protein>
<feature type="transmembrane region" description="Helical" evidence="8">
    <location>
        <begin position="741"/>
        <end position="761"/>
    </location>
</feature>
<dbReference type="SUPFAM" id="SSF81653">
    <property type="entry name" value="Calcium ATPase, transduction domain A"/>
    <property type="match status" value="1"/>
</dbReference>
<feature type="transmembrane region" description="Helical" evidence="8">
    <location>
        <begin position="216"/>
        <end position="234"/>
    </location>
</feature>
<dbReference type="Proteomes" id="UP000183144">
    <property type="component" value="Unassembled WGS sequence"/>
</dbReference>
<feature type="transmembrane region" description="Helical" evidence="8">
    <location>
        <begin position="638"/>
        <end position="663"/>
    </location>
</feature>
<evidence type="ECO:0000259" key="9">
    <source>
        <dbReference type="SMART" id="SM00831"/>
    </source>
</evidence>
<dbReference type="InterPro" id="IPR023298">
    <property type="entry name" value="ATPase_P-typ_TM_dom_sf"/>
</dbReference>
<dbReference type="Gene3D" id="2.70.150.10">
    <property type="entry name" value="Calcium-transporting ATPase, cytoplasmic transduction domain A"/>
    <property type="match status" value="1"/>
</dbReference>
<sequence length="769" mass="83607">MTENRGLSQKEAEKRLKQFGLNELAAKKSTTGAEILLDQFRSPLIYILLLAMVITGGVLRDVKDTVIIGLAVGVNTLLGFIQERKANRSLEALSQFLQPKAKVKRDGRWQDIEAKLIVPGDVVRLEIGVKVPADGRITLDGSLSLNEAVLTGESMSVAKRVNDEIYMGTTVAAGIGEMVAEKTGQMTKFGAIAANLKATKEEATPLQKQIGSLAKVMAWVVLVVSGAIMVIGRARGVSLTEIFPTGVALAVSAIPEGLAISLTAILALGMQRILKRKALVRKLIAAETLGSVTVICADKTGTLTEGKMRVVKALTDDEPLLAKTAVLCNDMRDPLEIAMMDWGREKFKDEVKRLDSIPFDHEKKYIATLHPGILFVSGAPEVVLAKCEKPNFKPEALSAEAKKSHRLVGFAYKQCHSATVSHKDIKNLTWLGVLVYEDPVRDGVREVLATAKKAGIGIKLITGDYKETAEAVAGQLGIELQAVYSRVTPQEKLKIVEELQRRGEVVAMTGDGVNDAPALKKADIGIVVSGASDVAKETADMVLLDNNFGTIVAAIEEGRMIQDNLKKVILYLLSDSFGEVIIVVLSIIAGTPLAITAGMILWINLISDGLPNLALTIEPKEDNLLLRGPRRNQPLLSGEMKLMIGLISAVSAFLAFAAFWYYWHHPAYGLEQARSVAFSVLGLNSLFYVWSVRSLSRPVWQDNFIKNPWLIAAVVIGLGLQLTALYTSLGRELLGTVALDINEWLVVIAASLSMMVIVESFKRRWRYLA</sequence>
<dbReference type="SFLD" id="SFLDG00002">
    <property type="entry name" value="C1.7:_P-type_atpase_like"/>
    <property type="match status" value="1"/>
</dbReference>
<keyword evidence="2 8" id="KW-0812">Transmembrane</keyword>
<dbReference type="STRING" id="1805034.AUJ59_03260"/>
<dbReference type="InterPro" id="IPR023299">
    <property type="entry name" value="ATPase_P-typ_cyto_dom_N"/>
</dbReference>
<dbReference type="Pfam" id="PF00689">
    <property type="entry name" value="Cation_ATPase_C"/>
    <property type="match status" value="1"/>
</dbReference>
<dbReference type="SUPFAM" id="SSF56784">
    <property type="entry name" value="HAD-like"/>
    <property type="match status" value="1"/>
</dbReference>
<dbReference type="InterPro" id="IPR036412">
    <property type="entry name" value="HAD-like_sf"/>
</dbReference>
<dbReference type="PRINTS" id="PR00119">
    <property type="entry name" value="CATATPASE"/>
</dbReference>
<dbReference type="Pfam" id="PF00690">
    <property type="entry name" value="Cation_ATPase_N"/>
    <property type="match status" value="1"/>
</dbReference>
<dbReference type="SFLD" id="SFLDF00027">
    <property type="entry name" value="p-type_atpase"/>
    <property type="match status" value="1"/>
</dbReference>
<evidence type="ECO:0000313" key="11">
    <source>
        <dbReference type="Proteomes" id="UP000183144"/>
    </source>
</evidence>
<dbReference type="AlphaFoldDB" id="A0A1J4RP28"/>
<evidence type="ECO:0000256" key="8">
    <source>
        <dbReference type="SAM" id="Phobius"/>
    </source>
</evidence>
<keyword evidence="7 8" id="KW-0472">Membrane</keyword>
<keyword evidence="4" id="KW-0067">ATP-binding</keyword>
<dbReference type="Pfam" id="PF00122">
    <property type="entry name" value="E1-E2_ATPase"/>
    <property type="match status" value="1"/>
</dbReference>
<keyword evidence="6 8" id="KW-1133">Transmembrane helix</keyword>
<name>A0A1J4RP28_9BACT</name>
<dbReference type="InterPro" id="IPR001757">
    <property type="entry name" value="P_typ_ATPase"/>
</dbReference>
<keyword evidence="5" id="KW-1278">Translocase</keyword>
<feature type="domain" description="Cation-transporting P-type ATPase N-terminal" evidence="9">
    <location>
        <begin position="1"/>
        <end position="60"/>
    </location>
</feature>
<dbReference type="Gene3D" id="3.40.50.1000">
    <property type="entry name" value="HAD superfamily/HAD-like"/>
    <property type="match status" value="3"/>
</dbReference>
<dbReference type="InterPro" id="IPR023214">
    <property type="entry name" value="HAD_sf"/>
</dbReference>
<dbReference type="PANTHER" id="PTHR42861">
    <property type="entry name" value="CALCIUM-TRANSPORTING ATPASE"/>
    <property type="match status" value="1"/>
</dbReference>
<accession>A0A1J4RP28</accession>
<dbReference type="InterPro" id="IPR008250">
    <property type="entry name" value="ATPase_P-typ_transduc_dom_A_sf"/>
</dbReference>
<feature type="transmembrane region" description="Helical" evidence="8">
    <location>
        <begin position="708"/>
        <end position="729"/>
    </location>
</feature>
<dbReference type="InterPro" id="IPR044492">
    <property type="entry name" value="P_typ_ATPase_HD_dom"/>
</dbReference>
<dbReference type="PROSITE" id="PS00154">
    <property type="entry name" value="ATPASE_E1_E2"/>
    <property type="match status" value="1"/>
</dbReference>
<feature type="transmembrane region" description="Helical" evidence="8">
    <location>
        <begin position="43"/>
        <end position="59"/>
    </location>
</feature>
<dbReference type="NCBIfam" id="TIGR01494">
    <property type="entry name" value="ATPase_P-type"/>
    <property type="match status" value="1"/>
</dbReference>
<dbReference type="Gene3D" id="3.40.1110.10">
    <property type="entry name" value="Calcium-transporting ATPase, cytoplasmic domain N"/>
    <property type="match status" value="2"/>
</dbReference>
<dbReference type="GO" id="GO:0016020">
    <property type="term" value="C:membrane"/>
    <property type="evidence" value="ECO:0007669"/>
    <property type="project" value="UniProtKB-SubCell"/>
</dbReference>
<dbReference type="Gene3D" id="1.20.1110.10">
    <property type="entry name" value="Calcium-transporting ATPase, transmembrane domain"/>
    <property type="match status" value="3"/>
</dbReference>
<dbReference type="SMART" id="SM00831">
    <property type="entry name" value="Cation_ATPase_N"/>
    <property type="match status" value="1"/>
</dbReference>
<evidence type="ECO:0000256" key="5">
    <source>
        <dbReference type="ARBA" id="ARBA00022967"/>
    </source>
</evidence>
<evidence type="ECO:0000256" key="6">
    <source>
        <dbReference type="ARBA" id="ARBA00022989"/>
    </source>
</evidence>
<dbReference type="Pfam" id="PF00702">
    <property type="entry name" value="Hydrolase"/>
    <property type="match status" value="1"/>
</dbReference>
<feature type="transmembrane region" description="Helical" evidence="8">
    <location>
        <begin position="65"/>
        <end position="81"/>
    </location>
</feature>
<dbReference type="InterPro" id="IPR018303">
    <property type="entry name" value="ATPase_P-typ_P_site"/>
</dbReference>
<dbReference type="GO" id="GO:0005524">
    <property type="term" value="F:ATP binding"/>
    <property type="evidence" value="ECO:0007669"/>
    <property type="project" value="UniProtKB-KW"/>
</dbReference>
<evidence type="ECO:0000256" key="7">
    <source>
        <dbReference type="ARBA" id="ARBA00023136"/>
    </source>
</evidence>
<evidence type="ECO:0000256" key="2">
    <source>
        <dbReference type="ARBA" id="ARBA00022692"/>
    </source>
</evidence>
<dbReference type="PRINTS" id="PR00120">
    <property type="entry name" value="HATPASE"/>
</dbReference>
<dbReference type="GO" id="GO:0016887">
    <property type="term" value="F:ATP hydrolysis activity"/>
    <property type="evidence" value="ECO:0007669"/>
    <property type="project" value="InterPro"/>
</dbReference>
<keyword evidence="3" id="KW-0547">Nucleotide-binding</keyword>
<feature type="transmembrane region" description="Helical" evidence="8">
    <location>
        <begin position="246"/>
        <end position="268"/>
    </location>
</feature>
<evidence type="ECO:0000256" key="1">
    <source>
        <dbReference type="ARBA" id="ARBA00004141"/>
    </source>
</evidence>
<reference evidence="10 11" key="1">
    <citation type="journal article" date="2016" name="Environ. Microbiol.">
        <title>Genomic resolution of a cold subsurface aquifer community provides metabolic insights for novel microbes adapted to high CO concentrations.</title>
        <authorList>
            <person name="Probst A.J."/>
            <person name="Castelle C.J."/>
            <person name="Singh A."/>
            <person name="Brown C.T."/>
            <person name="Anantharaman K."/>
            <person name="Sharon I."/>
            <person name="Hug L.A."/>
            <person name="Burstein D."/>
            <person name="Emerson J.B."/>
            <person name="Thomas B.C."/>
            <person name="Banfield J.F."/>
        </authorList>
    </citation>
    <scope>NUCLEOTIDE SEQUENCE [LARGE SCALE GENOMIC DNA]</scope>
    <source>
        <strain evidence="10">CG1_02_47_37</strain>
    </source>
</reference>
<dbReference type="EMBL" id="MNUI01000054">
    <property type="protein sequence ID" value="OIN88808.1"/>
    <property type="molecule type" value="Genomic_DNA"/>
</dbReference>
<evidence type="ECO:0000256" key="3">
    <source>
        <dbReference type="ARBA" id="ARBA00022741"/>
    </source>
</evidence>
<organism evidence="10 11">
    <name type="scientific">Candidatus Beckwithbacteria bacterium CG1_02_47_37</name>
    <dbReference type="NCBI Taxonomy" id="1805034"/>
    <lineage>
        <taxon>Bacteria</taxon>
        <taxon>Candidatus Beckwithiibacteriota</taxon>
    </lineage>
</organism>
<dbReference type="InterPro" id="IPR004014">
    <property type="entry name" value="ATPase_P-typ_cation-transptr_N"/>
</dbReference>
<dbReference type="InterPro" id="IPR059000">
    <property type="entry name" value="ATPase_P-type_domA"/>
</dbReference>
<dbReference type="SFLD" id="SFLDS00003">
    <property type="entry name" value="Haloacid_Dehalogenase"/>
    <property type="match status" value="1"/>
</dbReference>
<dbReference type="InterPro" id="IPR006068">
    <property type="entry name" value="ATPase_P-typ_cation-transptr_C"/>
</dbReference>
<comment type="caution">
    <text evidence="10">The sequence shown here is derived from an EMBL/GenBank/DDBJ whole genome shotgun (WGS) entry which is preliminary data.</text>
</comment>
<proteinExistence type="predicted"/>
<dbReference type="SUPFAM" id="SSF81665">
    <property type="entry name" value="Calcium ATPase, transmembrane domain M"/>
    <property type="match status" value="1"/>
</dbReference>
<gene>
    <name evidence="10" type="ORF">AUJ59_03260</name>
</gene>
<evidence type="ECO:0000313" key="10">
    <source>
        <dbReference type="EMBL" id="OIN88808.1"/>
    </source>
</evidence>